<evidence type="ECO:0000313" key="9">
    <source>
        <dbReference type="EMBL" id="OAE26302.1"/>
    </source>
</evidence>
<dbReference type="SUPFAM" id="SSF56672">
    <property type="entry name" value="DNA/RNA polymerases"/>
    <property type="match status" value="1"/>
</dbReference>
<comment type="caution">
    <text evidence="9">The sequence shown here is derived from an EMBL/GenBank/DDBJ whole genome shotgun (WGS) entry which is preliminary data.</text>
</comment>
<gene>
    <name evidence="9" type="ORF">AXG93_3040s1200</name>
</gene>
<evidence type="ECO:0000256" key="3">
    <source>
        <dbReference type="ARBA" id="ARBA00022722"/>
    </source>
</evidence>
<dbReference type="InterPro" id="IPR001584">
    <property type="entry name" value="Integrase_cat-core"/>
</dbReference>
<dbReference type="PANTHER" id="PTHR37984:SF5">
    <property type="entry name" value="PROTEIN NYNRIN-LIKE"/>
    <property type="match status" value="1"/>
</dbReference>
<evidence type="ECO:0000256" key="2">
    <source>
        <dbReference type="ARBA" id="ARBA00022695"/>
    </source>
</evidence>
<evidence type="ECO:0000256" key="4">
    <source>
        <dbReference type="ARBA" id="ARBA00022759"/>
    </source>
</evidence>
<evidence type="ECO:0000256" key="1">
    <source>
        <dbReference type="ARBA" id="ARBA00022679"/>
    </source>
</evidence>
<keyword evidence="2" id="KW-0548">Nucleotidyltransferase</keyword>
<protein>
    <recommendedName>
        <fullName evidence="8">Integrase catalytic domain-containing protein</fullName>
    </recommendedName>
</protein>
<dbReference type="InterPro" id="IPR041373">
    <property type="entry name" value="RT_RNaseH"/>
</dbReference>
<dbReference type="Proteomes" id="UP000077202">
    <property type="component" value="Unassembled WGS sequence"/>
</dbReference>
<feature type="region of interest" description="Disordered" evidence="7">
    <location>
        <begin position="23"/>
        <end position="60"/>
    </location>
</feature>
<dbReference type="InterPro" id="IPR012337">
    <property type="entry name" value="RNaseH-like_sf"/>
</dbReference>
<evidence type="ECO:0000256" key="7">
    <source>
        <dbReference type="SAM" id="MobiDB-lite"/>
    </source>
</evidence>
<dbReference type="GO" id="GO:0003964">
    <property type="term" value="F:RNA-directed DNA polymerase activity"/>
    <property type="evidence" value="ECO:0007669"/>
    <property type="project" value="UniProtKB-KW"/>
</dbReference>
<keyword evidence="5" id="KW-0378">Hydrolase</keyword>
<accession>A0A176W1I4</accession>
<dbReference type="GO" id="GO:0003676">
    <property type="term" value="F:nucleic acid binding"/>
    <property type="evidence" value="ECO:0007669"/>
    <property type="project" value="InterPro"/>
</dbReference>
<dbReference type="InterPro" id="IPR036397">
    <property type="entry name" value="RNaseH_sf"/>
</dbReference>
<reference evidence="9" key="1">
    <citation type="submission" date="2016-03" db="EMBL/GenBank/DDBJ databases">
        <title>Mechanisms controlling the formation of the plant cell surface in tip-growing cells are functionally conserved among land plants.</title>
        <authorList>
            <person name="Honkanen S."/>
            <person name="Jones V.A."/>
            <person name="Morieri G."/>
            <person name="Champion C."/>
            <person name="Hetherington A.J."/>
            <person name="Kelly S."/>
            <person name="Saint-Marcoux D."/>
            <person name="Proust H."/>
            <person name="Prescott H."/>
            <person name="Dolan L."/>
        </authorList>
    </citation>
    <scope>NUCLEOTIDE SEQUENCE [LARGE SCALE GENOMIC DNA]</scope>
    <source>
        <tissue evidence="9">Whole gametophyte</tissue>
    </source>
</reference>
<dbReference type="InterPro" id="IPR043502">
    <property type="entry name" value="DNA/RNA_pol_sf"/>
</dbReference>
<feature type="domain" description="Integrase catalytic" evidence="8">
    <location>
        <begin position="418"/>
        <end position="599"/>
    </location>
</feature>
<keyword evidence="1" id="KW-0808">Transferase</keyword>
<dbReference type="Pfam" id="PF17917">
    <property type="entry name" value="RT_RNaseH"/>
    <property type="match status" value="1"/>
</dbReference>
<dbReference type="AlphaFoldDB" id="A0A176W1I4"/>
<dbReference type="SUPFAM" id="SSF53098">
    <property type="entry name" value="Ribonuclease H-like"/>
    <property type="match status" value="1"/>
</dbReference>
<dbReference type="Gene3D" id="3.30.420.10">
    <property type="entry name" value="Ribonuclease H-like superfamily/Ribonuclease H"/>
    <property type="match status" value="1"/>
</dbReference>
<evidence type="ECO:0000313" key="10">
    <source>
        <dbReference type="Proteomes" id="UP000077202"/>
    </source>
</evidence>
<keyword evidence="3" id="KW-0540">Nuclease</keyword>
<sequence>MTILTPAEIEAFPLREGEEVVLTNEVNSDLEGEPRDSLQQSRKRSKGRQDSHPKKKQRIDEAAVAEYRLRRAASVEMRSPDFRARQNEVPSEGNQMKVTRGWAVEVLTMSSDTEEYHVALEEVAAKAVEDVATAESGPQKYLDWKREKYADGRTNESYVEIVRNRTRTKVVVAAKVVAKERKSQPTEARLEACRTAYDVELLKVDEMSAAANKKDQEYQNELAVKAKKLTEYEAARISDLELIKKLEIESLNGLWLRKIEHREAELVERKGRRHRRLAKKLESYLSRSRDVVANLELELVGVLKRLGLDICNRGRLKDENKKDYPIYFASRQLSAAGRNYITTKREALGMVFSCKKFRHYLLGYEFVFHVDHYALQHLVKKADLSGRIASVMKALMLNNEQCSYIMQVPIRSSKEYSSRNCPTNGCAAIWNQMSPEVTIQPVTKHTRRRYILVATENATKMVEAKATRRDDAAMVAKFLFESIITQYGCTLELVSVRGTHFLNKVIEDLTFYFQIKHRKTTPYNSKANGLTGMSDGLLCKILLKTRSGGESTLSDGGSNGIGREKAGSIFVDRTEHIRLKRKKAYDSRLQPVTLKPGDLALKRSARSYSRGTDWKEGRLGSSEYLDRGAETRTEKTRDGATNQIACSASARSLITSLSPRFDPHEDGFPVVELDPTFARFQDWLDSLVASATH</sequence>
<dbReference type="PANTHER" id="PTHR37984">
    <property type="entry name" value="PROTEIN CBG26694"/>
    <property type="match status" value="1"/>
</dbReference>
<keyword evidence="6" id="KW-0695">RNA-directed DNA polymerase</keyword>
<evidence type="ECO:0000256" key="5">
    <source>
        <dbReference type="ARBA" id="ARBA00022801"/>
    </source>
</evidence>
<dbReference type="GO" id="GO:0004519">
    <property type="term" value="F:endonuclease activity"/>
    <property type="evidence" value="ECO:0007669"/>
    <property type="project" value="UniProtKB-KW"/>
</dbReference>
<dbReference type="PROSITE" id="PS50994">
    <property type="entry name" value="INTEGRASE"/>
    <property type="match status" value="1"/>
</dbReference>
<dbReference type="GO" id="GO:0016787">
    <property type="term" value="F:hydrolase activity"/>
    <property type="evidence" value="ECO:0007669"/>
    <property type="project" value="UniProtKB-KW"/>
</dbReference>
<name>A0A176W1I4_MARPO</name>
<dbReference type="EMBL" id="LVLJ01002195">
    <property type="protein sequence ID" value="OAE26302.1"/>
    <property type="molecule type" value="Genomic_DNA"/>
</dbReference>
<dbReference type="InterPro" id="IPR050951">
    <property type="entry name" value="Retrovirus_Pol_polyprotein"/>
</dbReference>
<keyword evidence="4" id="KW-0255">Endonuclease</keyword>
<evidence type="ECO:0000256" key="6">
    <source>
        <dbReference type="ARBA" id="ARBA00022918"/>
    </source>
</evidence>
<dbReference type="CDD" id="cd09274">
    <property type="entry name" value="RNase_HI_RT_Ty3"/>
    <property type="match status" value="1"/>
</dbReference>
<organism evidence="9 10">
    <name type="scientific">Marchantia polymorpha subsp. ruderalis</name>
    <dbReference type="NCBI Taxonomy" id="1480154"/>
    <lineage>
        <taxon>Eukaryota</taxon>
        <taxon>Viridiplantae</taxon>
        <taxon>Streptophyta</taxon>
        <taxon>Embryophyta</taxon>
        <taxon>Marchantiophyta</taxon>
        <taxon>Marchantiopsida</taxon>
        <taxon>Marchantiidae</taxon>
        <taxon>Marchantiales</taxon>
        <taxon>Marchantiaceae</taxon>
        <taxon>Marchantia</taxon>
    </lineage>
</organism>
<keyword evidence="10" id="KW-1185">Reference proteome</keyword>
<evidence type="ECO:0000259" key="8">
    <source>
        <dbReference type="PROSITE" id="PS50994"/>
    </source>
</evidence>
<dbReference type="GO" id="GO:0015074">
    <property type="term" value="P:DNA integration"/>
    <property type="evidence" value="ECO:0007669"/>
    <property type="project" value="InterPro"/>
</dbReference>
<proteinExistence type="predicted"/>